<feature type="chain" id="PRO_5015644588" description="Lipoprotein" evidence="1">
    <location>
        <begin position="19"/>
        <end position="350"/>
    </location>
</feature>
<reference evidence="3" key="1">
    <citation type="submission" date="2018-01" db="EMBL/GenBank/DDBJ databases">
        <authorList>
            <person name="Peeters C."/>
        </authorList>
    </citation>
    <scope>NUCLEOTIDE SEQUENCE [LARGE SCALE GENOMIC DNA]</scope>
</reference>
<organism evidence="2 3">
    <name type="scientific">Caballeronia novacaledonica</name>
    <dbReference type="NCBI Taxonomy" id="1544861"/>
    <lineage>
        <taxon>Bacteria</taxon>
        <taxon>Pseudomonadati</taxon>
        <taxon>Pseudomonadota</taxon>
        <taxon>Betaproteobacteria</taxon>
        <taxon>Burkholderiales</taxon>
        <taxon>Burkholderiaceae</taxon>
        <taxon>Caballeronia</taxon>
    </lineage>
</organism>
<accession>A0A2U3I5Z7</accession>
<sequence>MKLSLKSWVMFVAASACAVTGHAADADRTFAAAASDYLVQDVCIDASGKVLKDVSPISGGERCARRRDLHAGEPLSYVRADWPNDASRATQPSGLQRSNSFPVRFGDRTMIASDFDFGTPPRTFGQFVPGDGGQLVALTQDRASVVLTEDSKGLKYFYGPSCAPSPELRSLDDSWLLFDQSVFERGSGSAVAHLRQSLDGASCPAHLDAAYTRWAMKTIRFRRDLDHNLTEPLRTIVTDHFSGPNDDAGSMERMYFTRELGWTRWERWQNVSRTSDKTPAYRDRARRVAQSGRCDARDGPPSGHGEWFMVDCREWTNVQPAAADAGAPEDFWIGRLSRGASAVPMFRAPR</sequence>
<dbReference type="Proteomes" id="UP000238169">
    <property type="component" value="Unassembled WGS sequence"/>
</dbReference>
<dbReference type="PROSITE" id="PS51257">
    <property type="entry name" value="PROKAR_LIPOPROTEIN"/>
    <property type="match status" value="1"/>
</dbReference>
<keyword evidence="3" id="KW-1185">Reference proteome</keyword>
<dbReference type="RefSeq" id="WP_106855227.1">
    <property type="nucleotide sequence ID" value="NZ_OGTP01000008.1"/>
</dbReference>
<dbReference type="EMBL" id="OGTP01000008">
    <property type="protein sequence ID" value="SPB15586.1"/>
    <property type="molecule type" value="Genomic_DNA"/>
</dbReference>
<dbReference type="OrthoDB" id="7320733at2"/>
<dbReference type="AlphaFoldDB" id="A0A2U3I5Z7"/>
<name>A0A2U3I5Z7_9BURK</name>
<proteinExistence type="predicted"/>
<keyword evidence="1" id="KW-0732">Signal</keyword>
<gene>
    <name evidence="2" type="ORF">NOV72_02806</name>
</gene>
<evidence type="ECO:0000256" key="1">
    <source>
        <dbReference type="SAM" id="SignalP"/>
    </source>
</evidence>
<evidence type="ECO:0000313" key="3">
    <source>
        <dbReference type="Proteomes" id="UP000238169"/>
    </source>
</evidence>
<feature type="signal peptide" evidence="1">
    <location>
        <begin position="1"/>
        <end position="18"/>
    </location>
</feature>
<evidence type="ECO:0000313" key="2">
    <source>
        <dbReference type="EMBL" id="SPB15586.1"/>
    </source>
</evidence>
<evidence type="ECO:0008006" key="4">
    <source>
        <dbReference type="Google" id="ProtNLM"/>
    </source>
</evidence>
<protein>
    <recommendedName>
        <fullName evidence="4">Lipoprotein</fullName>
    </recommendedName>
</protein>